<evidence type="ECO:0000256" key="1">
    <source>
        <dbReference type="ARBA" id="ARBA00004123"/>
    </source>
</evidence>
<dbReference type="GO" id="GO:0071821">
    <property type="term" value="C:FANCM-MHF complex"/>
    <property type="evidence" value="ECO:0007669"/>
    <property type="project" value="TreeGrafter"/>
</dbReference>
<protein>
    <submittedName>
        <fullName evidence="8">CENP-S associating centromere protein X-domain-containing protein</fullName>
    </submittedName>
</protein>
<feature type="compositionally biased region" description="Acidic residues" evidence="7">
    <location>
        <begin position="79"/>
        <end position="89"/>
    </location>
</feature>
<dbReference type="CDD" id="cd22921">
    <property type="entry name" value="HFD_CENP-X"/>
    <property type="match status" value="1"/>
</dbReference>
<sequence>MPPKTINPPKRKGPAFKPPRPVNATKPTATKRASATTAARAAGVTKKATTSRQNAQQATTIISSSESEDQGEAPREDSDRDELMDDASDDEPRDHQPAPAQATQTSPIPSQLLNRLLHENFEDEGTQIQKGAMNLVEKYMDIFVREAIARADVERRAAAKEGGIMDGFLHVEDLEKLAPQLVLDF</sequence>
<evidence type="ECO:0000256" key="7">
    <source>
        <dbReference type="SAM" id="MobiDB-lite"/>
    </source>
</evidence>
<evidence type="ECO:0000313" key="8">
    <source>
        <dbReference type="EMBL" id="KAF2874199.1"/>
    </source>
</evidence>
<comment type="subcellular location">
    <subcellularLocation>
        <location evidence="1">Nucleus</location>
    </subcellularLocation>
</comment>
<keyword evidence="5" id="KW-0234">DNA repair</keyword>
<keyword evidence="3" id="KW-0227">DNA damage</keyword>
<comment type="caution">
    <text evidence="8">The sequence shown here is derived from an EMBL/GenBank/DDBJ whole genome shotgun (WGS) entry which is preliminary data.</text>
</comment>
<dbReference type="Proteomes" id="UP000481861">
    <property type="component" value="Unassembled WGS sequence"/>
</dbReference>
<dbReference type="Pfam" id="PF09415">
    <property type="entry name" value="CENP-X"/>
    <property type="match status" value="1"/>
</dbReference>
<evidence type="ECO:0000256" key="2">
    <source>
        <dbReference type="ARBA" id="ARBA00009359"/>
    </source>
</evidence>
<dbReference type="GO" id="GO:0006281">
    <property type="term" value="P:DNA repair"/>
    <property type="evidence" value="ECO:0007669"/>
    <property type="project" value="UniProtKB-KW"/>
</dbReference>
<evidence type="ECO:0000256" key="4">
    <source>
        <dbReference type="ARBA" id="ARBA00023125"/>
    </source>
</evidence>
<feature type="compositionally biased region" description="Polar residues" evidence="7">
    <location>
        <begin position="51"/>
        <end position="65"/>
    </location>
</feature>
<keyword evidence="9" id="KW-1185">Reference proteome</keyword>
<accession>A0A7C8MCA8</accession>
<dbReference type="InterPro" id="IPR009072">
    <property type="entry name" value="Histone-fold"/>
</dbReference>
<dbReference type="GO" id="GO:0003677">
    <property type="term" value="F:DNA binding"/>
    <property type="evidence" value="ECO:0007669"/>
    <property type="project" value="UniProtKB-KW"/>
</dbReference>
<comment type="similarity">
    <text evidence="2">Belongs to the CENP-X/MHF2 family.</text>
</comment>
<dbReference type="GO" id="GO:0051382">
    <property type="term" value="P:kinetochore assembly"/>
    <property type="evidence" value="ECO:0007669"/>
    <property type="project" value="InterPro"/>
</dbReference>
<keyword evidence="6" id="KW-0539">Nucleus</keyword>
<dbReference type="PANTHER" id="PTHR28680">
    <property type="entry name" value="CENTROMERE PROTEIN X"/>
    <property type="match status" value="1"/>
</dbReference>
<dbReference type="GO" id="GO:0046982">
    <property type="term" value="F:protein heterodimerization activity"/>
    <property type="evidence" value="ECO:0007669"/>
    <property type="project" value="InterPro"/>
</dbReference>
<dbReference type="GO" id="GO:0031297">
    <property type="term" value="P:replication fork processing"/>
    <property type="evidence" value="ECO:0007669"/>
    <property type="project" value="TreeGrafter"/>
</dbReference>
<reference evidence="8 9" key="1">
    <citation type="submission" date="2020-01" db="EMBL/GenBank/DDBJ databases">
        <authorList>
            <consortium name="DOE Joint Genome Institute"/>
            <person name="Haridas S."/>
            <person name="Albert R."/>
            <person name="Binder M."/>
            <person name="Bloem J."/>
            <person name="Labutti K."/>
            <person name="Salamov A."/>
            <person name="Andreopoulos B."/>
            <person name="Baker S.E."/>
            <person name="Barry K."/>
            <person name="Bills G."/>
            <person name="Bluhm B.H."/>
            <person name="Cannon C."/>
            <person name="Castanera R."/>
            <person name="Culley D.E."/>
            <person name="Daum C."/>
            <person name="Ezra D."/>
            <person name="Gonzalez J.B."/>
            <person name="Henrissat B."/>
            <person name="Kuo A."/>
            <person name="Liang C."/>
            <person name="Lipzen A."/>
            <person name="Lutzoni F."/>
            <person name="Magnuson J."/>
            <person name="Mondo S."/>
            <person name="Nolan M."/>
            <person name="Ohm R."/>
            <person name="Pangilinan J."/>
            <person name="Park H.-J.H."/>
            <person name="Ramirez L."/>
            <person name="Alfaro M."/>
            <person name="Sun H."/>
            <person name="Tritt A."/>
            <person name="Yoshinaga Y."/>
            <person name="Zwiers L.-H.L."/>
            <person name="Turgeon B.G."/>
            <person name="Goodwin S.B."/>
            <person name="Spatafora J.W."/>
            <person name="Crous P.W."/>
            <person name="Grigoriev I.V."/>
        </authorList>
    </citation>
    <scope>NUCLEOTIDE SEQUENCE [LARGE SCALE GENOMIC DNA]</scope>
    <source>
        <strain evidence="8 9">CBS 611.86</strain>
    </source>
</reference>
<dbReference type="Gene3D" id="1.10.20.10">
    <property type="entry name" value="Histone, subunit A"/>
    <property type="match status" value="1"/>
</dbReference>
<dbReference type="OrthoDB" id="2500381at2759"/>
<evidence type="ECO:0000256" key="6">
    <source>
        <dbReference type="ARBA" id="ARBA00023242"/>
    </source>
</evidence>
<evidence type="ECO:0000256" key="3">
    <source>
        <dbReference type="ARBA" id="ARBA00022763"/>
    </source>
</evidence>
<dbReference type="PANTHER" id="PTHR28680:SF1">
    <property type="entry name" value="CENTROMERE PROTEIN X"/>
    <property type="match status" value="1"/>
</dbReference>
<proteinExistence type="inferred from homology"/>
<organism evidence="8 9">
    <name type="scientific">Massariosphaeria phaeospora</name>
    <dbReference type="NCBI Taxonomy" id="100035"/>
    <lineage>
        <taxon>Eukaryota</taxon>
        <taxon>Fungi</taxon>
        <taxon>Dikarya</taxon>
        <taxon>Ascomycota</taxon>
        <taxon>Pezizomycotina</taxon>
        <taxon>Dothideomycetes</taxon>
        <taxon>Pleosporomycetidae</taxon>
        <taxon>Pleosporales</taxon>
        <taxon>Pleosporales incertae sedis</taxon>
        <taxon>Massariosphaeria</taxon>
    </lineage>
</organism>
<evidence type="ECO:0000256" key="5">
    <source>
        <dbReference type="ARBA" id="ARBA00023204"/>
    </source>
</evidence>
<dbReference type="AlphaFoldDB" id="A0A7C8MCA8"/>
<keyword evidence="4" id="KW-0238">DNA-binding</keyword>
<evidence type="ECO:0000313" key="9">
    <source>
        <dbReference type="Proteomes" id="UP000481861"/>
    </source>
</evidence>
<feature type="region of interest" description="Disordered" evidence="7">
    <location>
        <begin position="1"/>
        <end position="109"/>
    </location>
</feature>
<feature type="compositionally biased region" description="Low complexity" evidence="7">
    <location>
        <begin position="24"/>
        <end position="50"/>
    </location>
</feature>
<dbReference type="GO" id="GO:0000712">
    <property type="term" value="P:resolution of meiotic recombination intermediates"/>
    <property type="evidence" value="ECO:0007669"/>
    <property type="project" value="TreeGrafter"/>
</dbReference>
<dbReference type="EMBL" id="JAADJZ010000006">
    <property type="protein sequence ID" value="KAF2874199.1"/>
    <property type="molecule type" value="Genomic_DNA"/>
</dbReference>
<dbReference type="InterPro" id="IPR018552">
    <property type="entry name" value="CENP-X"/>
</dbReference>
<name>A0A7C8MCA8_9PLEO</name>
<gene>
    <name evidence="8" type="ORF">BDV95DRAFT_488129</name>
</gene>